<evidence type="ECO:0000313" key="1">
    <source>
        <dbReference type="EMBL" id="MBB6429058.1"/>
    </source>
</evidence>
<dbReference type="EMBL" id="JACHGY010000001">
    <property type="protein sequence ID" value="MBB6429058.1"/>
    <property type="molecule type" value="Genomic_DNA"/>
</dbReference>
<keyword evidence="2" id="KW-1185">Reference proteome</keyword>
<gene>
    <name evidence="1" type="ORF">HNQ40_000864</name>
</gene>
<dbReference type="Pfam" id="PF13366">
    <property type="entry name" value="PDDEXK_3"/>
    <property type="match status" value="1"/>
</dbReference>
<protein>
    <submittedName>
        <fullName evidence="1">GxxExxY protein</fullName>
    </submittedName>
</protein>
<accession>A0A7X0H4Q6</accession>
<dbReference type="NCBIfam" id="TIGR04256">
    <property type="entry name" value="GxxExxY"/>
    <property type="match status" value="1"/>
</dbReference>
<dbReference type="Proteomes" id="UP000541810">
    <property type="component" value="Unassembled WGS sequence"/>
</dbReference>
<reference evidence="1 2" key="1">
    <citation type="submission" date="2020-08" db="EMBL/GenBank/DDBJ databases">
        <title>Genomic Encyclopedia of Type Strains, Phase IV (KMG-IV): sequencing the most valuable type-strain genomes for metagenomic binning, comparative biology and taxonomic classification.</title>
        <authorList>
            <person name="Goeker M."/>
        </authorList>
    </citation>
    <scope>NUCLEOTIDE SEQUENCE [LARGE SCALE GENOMIC DNA]</scope>
    <source>
        <strain evidence="1 2">DSM 103725</strain>
    </source>
</reference>
<comment type="caution">
    <text evidence="1">The sequence shown here is derived from an EMBL/GenBank/DDBJ whole genome shotgun (WGS) entry which is preliminary data.</text>
</comment>
<sequence>MGLDQGKQIESLAHEVVGAAIEVHRHIGPGQLESTYHRAIEIELGLRDIPFKSEVATPITYKDHPIGDGRIDVLIGDNEILLELKAVDQLAPIHEAQIIAYLKNTGCPLGFLINFNVPLLKEGLRRFANTRNSS</sequence>
<evidence type="ECO:0000313" key="2">
    <source>
        <dbReference type="Proteomes" id="UP000541810"/>
    </source>
</evidence>
<name>A0A7X0H4Q6_9BACT</name>
<dbReference type="InterPro" id="IPR026350">
    <property type="entry name" value="GxxExxY"/>
</dbReference>
<proteinExistence type="predicted"/>
<organism evidence="1 2">
    <name type="scientific">Algisphaera agarilytica</name>
    <dbReference type="NCBI Taxonomy" id="1385975"/>
    <lineage>
        <taxon>Bacteria</taxon>
        <taxon>Pseudomonadati</taxon>
        <taxon>Planctomycetota</taxon>
        <taxon>Phycisphaerae</taxon>
        <taxon>Phycisphaerales</taxon>
        <taxon>Phycisphaeraceae</taxon>
        <taxon>Algisphaera</taxon>
    </lineage>
</organism>
<dbReference type="RefSeq" id="WP_184676658.1">
    <property type="nucleotide sequence ID" value="NZ_JACHGY010000001.1"/>
</dbReference>
<dbReference type="AlphaFoldDB" id="A0A7X0H4Q6"/>